<dbReference type="EMBL" id="SMOL01000107">
    <property type="protein sequence ID" value="KAB2634020.1"/>
    <property type="molecule type" value="Genomic_DNA"/>
</dbReference>
<feature type="compositionally biased region" description="Low complexity" evidence="1">
    <location>
        <begin position="209"/>
        <end position="226"/>
    </location>
</feature>
<feature type="compositionally biased region" description="Low complexity" evidence="1">
    <location>
        <begin position="284"/>
        <end position="303"/>
    </location>
</feature>
<dbReference type="AlphaFoldDB" id="A0A5N5I5Z3"/>
<dbReference type="EMBL" id="SMOL01000052">
    <property type="protein sequence ID" value="KAB2634553.1"/>
    <property type="molecule type" value="Genomic_DNA"/>
</dbReference>
<accession>A0A5N5I5Z3</accession>
<proteinExistence type="predicted"/>
<sequence>MADIKTGDIIPMQTISVQGESSNVNSIPFGYRLSDSNFKVWSKMMEVHASGLSKQGYLTGKIPAVDEDDPGYVKWSTEDAIVRGWLLKTMEPHLLGLFIDLPTAKDIWESVTQMFYDGSDESQYYELRCKATRTRQDGHQINLYFTELKSVWQDLDRRRPLRMVCGEYLKTRKEELAKDRVYDFLAGLDGVLVTMMGTKATMTAPPMAMATKAPGSRPPSNGSSRSFRTHEDIDKDKLHCNHCNGTKHTEETCFEIHGYPEWYWERKKELKARGNKRAGQARMAATGSGAASNAAGSQAGSKAQQEKSDGSMGIAAVATSQLRPSPSSPIAVAQFAVPISEAASKETETGPLLSLINQISMGDNAEDSGYPNSGNNWAWY</sequence>
<evidence type="ECO:0000313" key="2">
    <source>
        <dbReference type="EMBL" id="KAB2634020.1"/>
    </source>
</evidence>
<evidence type="ECO:0000256" key="1">
    <source>
        <dbReference type="SAM" id="MobiDB-lite"/>
    </source>
</evidence>
<dbReference type="PANTHER" id="PTHR37610">
    <property type="entry name" value="CCHC-TYPE DOMAIN-CONTAINING PROTEIN"/>
    <property type="match status" value="1"/>
</dbReference>
<keyword evidence="4" id="KW-1185">Reference proteome</keyword>
<name>A0A5N5I5Z3_9ROSA</name>
<dbReference type="PANTHER" id="PTHR37610:SF38">
    <property type="entry name" value="RETROTRANSPOSON COPIA-LIKE N-TERMINAL DOMAIN-CONTAINING PROTEIN"/>
    <property type="match status" value="1"/>
</dbReference>
<protein>
    <recommendedName>
        <fullName evidence="5">Retrotransposon Copia-like N-terminal domain-containing protein</fullName>
    </recommendedName>
</protein>
<evidence type="ECO:0000313" key="3">
    <source>
        <dbReference type="EMBL" id="KAB2634553.1"/>
    </source>
</evidence>
<comment type="caution">
    <text evidence="3">The sequence shown here is derived from an EMBL/GenBank/DDBJ whole genome shotgun (WGS) entry which is preliminary data.</text>
</comment>
<dbReference type="OrthoDB" id="1190472at2759"/>
<reference evidence="3 4" key="1">
    <citation type="submission" date="2019-09" db="EMBL/GenBank/DDBJ databases">
        <authorList>
            <person name="Ou C."/>
        </authorList>
    </citation>
    <scope>NUCLEOTIDE SEQUENCE [LARGE SCALE GENOMIC DNA]</scope>
    <source>
        <strain evidence="3">S2</strain>
        <tissue evidence="3">Leaf</tissue>
    </source>
</reference>
<feature type="region of interest" description="Disordered" evidence="1">
    <location>
        <begin position="274"/>
        <end position="312"/>
    </location>
</feature>
<feature type="region of interest" description="Disordered" evidence="1">
    <location>
        <begin position="209"/>
        <end position="231"/>
    </location>
</feature>
<evidence type="ECO:0000313" key="4">
    <source>
        <dbReference type="Proteomes" id="UP000327157"/>
    </source>
</evidence>
<organism evidence="3 4">
    <name type="scientific">Pyrus ussuriensis x Pyrus communis</name>
    <dbReference type="NCBI Taxonomy" id="2448454"/>
    <lineage>
        <taxon>Eukaryota</taxon>
        <taxon>Viridiplantae</taxon>
        <taxon>Streptophyta</taxon>
        <taxon>Embryophyta</taxon>
        <taxon>Tracheophyta</taxon>
        <taxon>Spermatophyta</taxon>
        <taxon>Magnoliopsida</taxon>
        <taxon>eudicotyledons</taxon>
        <taxon>Gunneridae</taxon>
        <taxon>Pentapetalae</taxon>
        <taxon>rosids</taxon>
        <taxon>fabids</taxon>
        <taxon>Rosales</taxon>
        <taxon>Rosaceae</taxon>
        <taxon>Amygdaloideae</taxon>
        <taxon>Maleae</taxon>
        <taxon>Pyrus</taxon>
    </lineage>
</organism>
<dbReference type="Proteomes" id="UP000327157">
    <property type="component" value="Unassembled WGS sequence"/>
</dbReference>
<evidence type="ECO:0008006" key="5">
    <source>
        <dbReference type="Google" id="ProtNLM"/>
    </source>
</evidence>
<gene>
    <name evidence="3" type="ORF">D8674_039169</name>
    <name evidence="2" type="ORF">D8674_039203</name>
</gene>
<reference evidence="3 4" key="2">
    <citation type="submission" date="2019-11" db="EMBL/GenBank/DDBJ databases">
        <title>A de novo genome assembly of a pear dwarfing rootstock.</title>
        <authorList>
            <person name="Wang F."/>
            <person name="Wang J."/>
            <person name="Li S."/>
            <person name="Zhang Y."/>
            <person name="Fang M."/>
            <person name="Ma L."/>
            <person name="Zhao Y."/>
            <person name="Jiang S."/>
        </authorList>
    </citation>
    <scope>NUCLEOTIDE SEQUENCE [LARGE SCALE GENOMIC DNA]</scope>
    <source>
        <strain evidence="3">S2</strain>
        <tissue evidence="3">Leaf</tissue>
    </source>
</reference>